<name>A0AAP2W6N8_9EURY</name>
<evidence type="ECO:0000313" key="1">
    <source>
        <dbReference type="EMBL" id="MCD1294464.1"/>
    </source>
</evidence>
<sequence>MEDALADIKDVLKKRIGGLYKEKVVFVGVGNRMRGDDAIGPALIDMISDNVPHAIDAENVPENFTGRIKRIDPQAIVFIDAVHFGNFPAGYTKIVEISEAGGYGLTTHKFSLDMVMEYLKEETGADVFMIGVQPATISDTEGISPVIEDRLKAISRSISTIFNNDLSL</sequence>
<dbReference type="GO" id="GO:0008047">
    <property type="term" value="F:enzyme activator activity"/>
    <property type="evidence" value="ECO:0007669"/>
    <property type="project" value="InterPro"/>
</dbReference>
<accession>A0AAP2W6N8</accession>
<proteinExistence type="predicted"/>
<dbReference type="GO" id="GO:0004175">
    <property type="term" value="F:endopeptidase activity"/>
    <property type="evidence" value="ECO:0007669"/>
    <property type="project" value="TreeGrafter"/>
</dbReference>
<dbReference type="InterPro" id="IPR004420">
    <property type="entry name" value="Pept_A31_hyd_mat_HycI"/>
</dbReference>
<dbReference type="NCBIfam" id="TIGR00072">
    <property type="entry name" value="hydrog_prot"/>
    <property type="match status" value="1"/>
</dbReference>
<reference evidence="1 2" key="1">
    <citation type="submission" date="2017-11" db="EMBL/GenBank/DDBJ databases">
        <title>Isolation and Characterization of Family Methanocellaceae Species from Potential Methane Hydrate Area Offshore Southwestern Taiwan.</title>
        <authorList>
            <person name="Zhang W.-L."/>
            <person name="Chen W.-C."/>
            <person name="Lai M.-C."/>
            <person name="Chen S.-C."/>
        </authorList>
    </citation>
    <scope>NUCLEOTIDE SEQUENCE [LARGE SCALE GENOMIC DNA]</scope>
    <source>
        <strain evidence="1 2">CWC-04</strain>
    </source>
</reference>
<gene>
    <name evidence="1" type="ORF">CUJ83_05550</name>
</gene>
<dbReference type="Gene3D" id="3.40.50.1450">
    <property type="entry name" value="HybD-like"/>
    <property type="match status" value="1"/>
</dbReference>
<evidence type="ECO:0000313" key="2">
    <source>
        <dbReference type="Proteomes" id="UP001320159"/>
    </source>
</evidence>
<dbReference type="SUPFAM" id="SSF53163">
    <property type="entry name" value="HybD-like"/>
    <property type="match status" value="1"/>
</dbReference>
<protein>
    <submittedName>
        <fullName evidence="1">Hydrogenase 3 maturation endopeptidase HyCI</fullName>
    </submittedName>
</protein>
<dbReference type="CDD" id="cd06067">
    <property type="entry name" value="H2MP_MemB-H2evol"/>
    <property type="match status" value="1"/>
</dbReference>
<dbReference type="PANTHER" id="PTHR30302:SF7">
    <property type="entry name" value="F420-NONREDUCING HYDROGENASE II"/>
    <property type="match status" value="1"/>
</dbReference>
<dbReference type="EMBL" id="PGCK01000003">
    <property type="protein sequence ID" value="MCD1294464.1"/>
    <property type="molecule type" value="Genomic_DNA"/>
</dbReference>
<dbReference type="PANTHER" id="PTHR30302">
    <property type="entry name" value="HYDROGENASE 1 MATURATION PROTEASE"/>
    <property type="match status" value="1"/>
</dbReference>
<dbReference type="InterPro" id="IPR000671">
    <property type="entry name" value="Peptidase_A31"/>
</dbReference>
<dbReference type="AlphaFoldDB" id="A0AAP2W6N8"/>
<dbReference type="GO" id="GO:0016485">
    <property type="term" value="P:protein processing"/>
    <property type="evidence" value="ECO:0007669"/>
    <property type="project" value="TreeGrafter"/>
</dbReference>
<dbReference type="Proteomes" id="UP001320159">
    <property type="component" value="Unassembled WGS sequence"/>
</dbReference>
<keyword evidence="2" id="KW-1185">Reference proteome</keyword>
<dbReference type="RefSeq" id="WP_230741292.1">
    <property type="nucleotide sequence ID" value="NZ_PGCK01000003.1"/>
</dbReference>
<organism evidence="1 2">
    <name type="scientific">Methanooceanicella nereidis</name>
    <dbReference type="NCBI Taxonomy" id="2052831"/>
    <lineage>
        <taxon>Archaea</taxon>
        <taxon>Methanobacteriati</taxon>
        <taxon>Methanobacteriota</taxon>
        <taxon>Stenosarchaea group</taxon>
        <taxon>Methanomicrobia</taxon>
        <taxon>Methanocellales</taxon>
        <taxon>Methanocellaceae</taxon>
        <taxon>Methanooceanicella</taxon>
    </lineage>
</organism>
<dbReference type="Pfam" id="PF01750">
    <property type="entry name" value="HycI"/>
    <property type="match status" value="1"/>
</dbReference>
<comment type="caution">
    <text evidence="1">The sequence shown here is derived from an EMBL/GenBank/DDBJ whole genome shotgun (WGS) entry which is preliminary data.</text>
</comment>
<dbReference type="InterPro" id="IPR023430">
    <property type="entry name" value="Pept_HybD-like_dom_sf"/>
</dbReference>